<proteinExistence type="inferred from homology"/>
<dbReference type="SUPFAM" id="SSF56112">
    <property type="entry name" value="Protein kinase-like (PK-like)"/>
    <property type="match status" value="1"/>
</dbReference>
<dbReference type="OrthoDB" id="3539794at2759"/>
<evidence type="ECO:0000256" key="3">
    <source>
        <dbReference type="PROSITE-ProRule" id="PRU10141"/>
    </source>
</evidence>
<evidence type="ECO:0000256" key="1">
    <source>
        <dbReference type="ARBA" id="ARBA00022741"/>
    </source>
</evidence>
<dbReference type="PROSITE" id="PS00108">
    <property type="entry name" value="PROTEIN_KINASE_ST"/>
    <property type="match status" value="1"/>
</dbReference>
<dbReference type="PROSITE" id="PS00107">
    <property type="entry name" value="PROTEIN_KINASE_ATP"/>
    <property type="match status" value="1"/>
</dbReference>
<dbReference type="Proteomes" id="UP000325902">
    <property type="component" value="Unassembled WGS sequence"/>
</dbReference>
<dbReference type="Gene3D" id="1.10.510.10">
    <property type="entry name" value="Transferase(Phosphotransferase) domain 1"/>
    <property type="match status" value="1"/>
</dbReference>
<protein>
    <recommendedName>
        <fullName evidence="5">Protein kinase domain-containing protein</fullName>
    </recommendedName>
</protein>
<evidence type="ECO:0000313" key="6">
    <source>
        <dbReference type="EMBL" id="KAB2572732.1"/>
    </source>
</evidence>
<feature type="binding site" evidence="3">
    <location>
        <position position="33"/>
    </location>
    <ligand>
        <name>ATP</name>
        <dbReference type="ChEBI" id="CHEBI:30616"/>
    </ligand>
</feature>
<evidence type="ECO:0000313" key="7">
    <source>
        <dbReference type="Proteomes" id="UP000325902"/>
    </source>
</evidence>
<gene>
    <name evidence="6" type="ORF">DBV05_g8589</name>
</gene>
<keyword evidence="4" id="KW-0808">Transferase</keyword>
<dbReference type="GO" id="GO:0004674">
    <property type="term" value="F:protein serine/threonine kinase activity"/>
    <property type="evidence" value="ECO:0007669"/>
    <property type="project" value="UniProtKB-KW"/>
</dbReference>
<keyword evidence="7" id="KW-1185">Reference proteome</keyword>
<dbReference type="PROSITE" id="PS50011">
    <property type="entry name" value="PROTEIN_KINASE_DOM"/>
    <property type="match status" value="1"/>
</dbReference>
<dbReference type="InterPro" id="IPR000719">
    <property type="entry name" value="Prot_kinase_dom"/>
</dbReference>
<dbReference type="InterPro" id="IPR011009">
    <property type="entry name" value="Kinase-like_dom_sf"/>
</dbReference>
<dbReference type="AlphaFoldDB" id="A0A5N5D5K9"/>
<dbReference type="GO" id="GO:0005524">
    <property type="term" value="F:ATP binding"/>
    <property type="evidence" value="ECO:0007669"/>
    <property type="project" value="UniProtKB-UniRule"/>
</dbReference>
<evidence type="ECO:0000259" key="5">
    <source>
        <dbReference type="PROSITE" id="PS50011"/>
    </source>
</evidence>
<dbReference type="InterPro" id="IPR008271">
    <property type="entry name" value="Ser/Thr_kinase_AS"/>
</dbReference>
<feature type="domain" description="Protein kinase" evidence="5">
    <location>
        <begin position="6"/>
        <end position="217"/>
    </location>
</feature>
<sequence length="217" mass="24507">MATHGDRIVRLLGAGNFGRVYEARIGGAACALKLFFHAVDFDTELRAYRAVAAVPALSSRICPFYGVYEGVGELFDTYSSPAYYSRALRLHILPGATLWDAFDPLPSANERGRLQLYLRETLRLLHDEARVCHRDIKEDNIFICGNDAWLLDFGKAEIRADDETNQQWQLRTREDDDCLDSIFAEASSSEVLLFLQRFATNNYATGCERAGSPTRWL</sequence>
<evidence type="ECO:0000256" key="2">
    <source>
        <dbReference type="ARBA" id="ARBA00022840"/>
    </source>
</evidence>
<comment type="similarity">
    <text evidence="4">Belongs to the protein kinase superfamily.</text>
</comment>
<keyword evidence="2 3" id="KW-0067">ATP-binding</keyword>
<evidence type="ECO:0000256" key="4">
    <source>
        <dbReference type="RuleBase" id="RU000304"/>
    </source>
</evidence>
<comment type="caution">
    <text evidence="6">The sequence shown here is derived from an EMBL/GenBank/DDBJ whole genome shotgun (WGS) entry which is preliminary data.</text>
</comment>
<keyword evidence="4" id="KW-0418">Kinase</keyword>
<organism evidence="6 7">
    <name type="scientific">Lasiodiplodia theobromae</name>
    <dbReference type="NCBI Taxonomy" id="45133"/>
    <lineage>
        <taxon>Eukaryota</taxon>
        <taxon>Fungi</taxon>
        <taxon>Dikarya</taxon>
        <taxon>Ascomycota</taxon>
        <taxon>Pezizomycotina</taxon>
        <taxon>Dothideomycetes</taxon>
        <taxon>Dothideomycetes incertae sedis</taxon>
        <taxon>Botryosphaeriales</taxon>
        <taxon>Botryosphaeriaceae</taxon>
        <taxon>Lasiodiplodia</taxon>
    </lineage>
</organism>
<reference evidence="6 7" key="1">
    <citation type="journal article" date="2019" name="Sci. Rep.">
        <title>A multi-omics analysis of the grapevine pathogen Lasiodiplodia theobromae reveals that temperature affects the expression of virulence- and pathogenicity-related genes.</title>
        <authorList>
            <person name="Felix C."/>
            <person name="Meneses R."/>
            <person name="Goncalves M.F.M."/>
            <person name="Tilleman L."/>
            <person name="Duarte A.S."/>
            <person name="Jorrin-Novo J.V."/>
            <person name="Van de Peer Y."/>
            <person name="Deforce D."/>
            <person name="Van Nieuwerburgh F."/>
            <person name="Esteves A.C."/>
            <person name="Alves A."/>
        </authorList>
    </citation>
    <scope>NUCLEOTIDE SEQUENCE [LARGE SCALE GENOMIC DNA]</scope>
    <source>
        <strain evidence="6 7">LA-SOL3</strain>
    </source>
</reference>
<keyword evidence="4" id="KW-0723">Serine/threonine-protein kinase</keyword>
<dbReference type="Pfam" id="PF00069">
    <property type="entry name" value="Pkinase"/>
    <property type="match status" value="1"/>
</dbReference>
<keyword evidence="1 3" id="KW-0547">Nucleotide-binding</keyword>
<name>A0A5N5D5K9_9PEZI</name>
<dbReference type="InterPro" id="IPR017441">
    <property type="entry name" value="Protein_kinase_ATP_BS"/>
</dbReference>
<accession>A0A5N5D5K9</accession>
<dbReference type="EMBL" id="VCHE01000072">
    <property type="protein sequence ID" value="KAB2572732.1"/>
    <property type="molecule type" value="Genomic_DNA"/>
</dbReference>